<dbReference type="Gene3D" id="3.40.640.10">
    <property type="entry name" value="Type I PLP-dependent aspartate aminotransferase-like (Major domain)"/>
    <property type="match status" value="1"/>
</dbReference>
<protein>
    <submittedName>
        <fullName evidence="5">Alanine transaminase</fullName>
    </submittedName>
</protein>
<dbReference type="AlphaFoldDB" id="A0A2W4SGN9"/>
<dbReference type="Proteomes" id="UP000249396">
    <property type="component" value="Unassembled WGS sequence"/>
</dbReference>
<dbReference type="PANTHER" id="PTHR42832">
    <property type="entry name" value="AMINO ACID AMINOTRANSFERASE"/>
    <property type="match status" value="1"/>
</dbReference>
<accession>A0A2W4SGN9</accession>
<dbReference type="Pfam" id="PF00155">
    <property type="entry name" value="Aminotran_1_2"/>
    <property type="match status" value="1"/>
</dbReference>
<dbReference type="InterPro" id="IPR015422">
    <property type="entry name" value="PyrdxlP-dep_Trfase_small"/>
</dbReference>
<name>A0A2W4SGN9_9GAMM</name>
<sequence length="394" mass="44400">MEEFQRIKRLPPYVFNIVNDLKAKERAQGQDIIDFGMGNPDRPTPQHIVDKLVEVVQKPSAHRYSVSKGILRLRKAICNWYLTRYNIELDPDSQAIATIGSKEGLAHLMFATLGPGDAVLVPNPAYPIHPYGGVLAGADVRHVPLVAGVDFFAELERAIKLSWPKPKMLILNFPGNPTTQCVELDFFEKVVEMAREYKIWVVHDLAYADLVFDGYVAPSILQVPGAMDVAVEFFTLSKSYNMPGWRVGFMCGNRELVAALGRIKSYLDYGTFTPIQVAAITALEGPQDCVAEIRELYRQRRDTLCKGLNDIGWEVEKPKATMFVWVPIPEAYREMGSLEFAKKLLLDAKVAVSPGIGFGEFGDDHVRFSLIENEHRTRQAIRGIRHMFRHDNPV</sequence>
<proteinExistence type="predicted"/>
<keyword evidence="3" id="KW-0808">Transferase</keyword>
<dbReference type="PANTHER" id="PTHR42832:SF1">
    <property type="entry name" value="GLUTAMATE-PYRUVATE AMINOTRANSFERASE ALAC"/>
    <property type="match status" value="1"/>
</dbReference>
<evidence type="ECO:0000256" key="3">
    <source>
        <dbReference type="ARBA" id="ARBA00022679"/>
    </source>
</evidence>
<dbReference type="EMBL" id="QJPH01000416">
    <property type="protein sequence ID" value="PZN74660.1"/>
    <property type="molecule type" value="Genomic_DNA"/>
</dbReference>
<comment type="cofactor">
    <cofactor evidence="1">
        <name>pyridoxal 5'-phosphate</name>
        <dbReference type="ChEBI" id="CHEBI:597326"/>
    </cofactor>
</comment>
<dbReference type="CDD" id="cd00609">
    <property type="entry name" value="AAT_like"/>
    <property type="match status" value="1"/>
</dbReference>
<dbReference type="GO" id="GO:0008483">
    <property type="term" value="F:transaminase activity"/>
    <property type="evidence" value="ECO:0007669"/>
    <property type="project" value="UniProtKB-KW"/>
</dbReference>
<dbReference type="NCBIfam" id="NF006033">
    <property type="entry name" value="PRK08175.1"/>
    <property type="match status" value="1"/>
</dbReference>
<dbReference type="InterPro" id="IPR015421">
    <property type="entry name" value="PyrdxlP-dep_Trfase_major"/>
</dbReference>
<feature type="domain" description="Aminotransferase class I/classII large" evidence="4">
    <location>
        <begin position="31"/>
        <end position="370"/>
    </location>
</feature>
<evidence type="ECO:0000313" key="5">
    <source>
        <dbReference type="EMBL" id="PZN74660.1"/>
    </source>
</evidence>
<gene>
    <name evidence="5" type="ORF">DM484_20705</name>
</gene>
<keyword evidence="2" id="KW-0032">Aminotransferase</keyword>
<dbReference type="SUPFAM" id="SSF53383">
    <property type="entry name" value="PLP-dependent transferases"/>
    <property type="match status" value="1"/>
</dbReference>
<dbReference type="InterPro" id="IPR050881">
    <property type="entry name" value="LL-DAP_aminotransferase"/>
</dbReference>
<comment type="caution">
    <text evidence="5">The sequence shown here is derived from an EMBL/GenBank/DDBJ whole genome shotgun (WGS) entry which is preliminary data.</text>
</comment>
<organism evidence="5 6">
    <name type="scientific">Candidatus Methylumidiphilus alinenensis</name>
    <dbReference type="NCBI Taxonomy" id="2202197"/>
    <lineage>
        <taxon>Bacteria</taxon>
        <taxon>Pseudomonadati</taxon>
        <taxon>Pseudomonadota</taxon>
        <taxon>Gammaproteobacteria</taxon>
        <taxon>Methylococcales</taxon>
        <taxon>Candidatus Methylumidiphilus</taxon>
    </lineage>
</organism>
<dbReference type="GO" id="GO:0030170">
    <property type="term" value="F:pyridoxal phosphate binding"/>
    <property type="evidence" value="ECO:0007669"/>
    <property type="project" value="InterPro"/>
</dbReference>
<reference evidence="5 6" key="1">
    <citation type="journal article" date="2018" name="Aquat. Microb. Ecol.">
        <title>Gammaproteobacterial methanotrophs dominate.</title>
        <authorList>
            <person name="Rissanen A.J."/>
            <person name="Saarenheimo J."/>
            <person name="Tiirola M."/>
            <person name="Peura S."/>
            <person name="Aalto S.L."/>
            <person name="Karvinen A."/>
            <person name="Nykanen H."/>
        </authorList>
    </citation>
    <scope>NUCLEOTIDE SEQUENCE [LARGE SCALE GENOMIC DNA]</scope>
    <source>
        <strain evidence="5">AMbin10</strain>
    </source>
</reference>
<dbReference type="InterPro" id="IPR015424">
    <property type="entry name" value="PyrdxlP-dep_Trfase"/>
</dbReference>
<dbReference type="Gene3D" id="3.90.1150.10">
    <property type="entry name" value="Aspartate Aminotransferase, domain 1"/>
    <property type="match status" value="1"/>
</dbReference>
<dbReference type="InterPro" id="IPR004839">
    <property type="entry name" value="Aminotransferase_I/II_large"/>
</dbReference>
<evidence type="ECO:0000259" key="4">
    <source>
        <dbReference type="Pfam" id="PF00155"/>
    </source>
</evidence>
<evidence type="ECO:0000313" key="6">
    <source>
        <dbReference type="Proteomes" id="UP000249396"/>
    </source>
</evidence>
<evidence type="ECO:0000256" key="1">
    <source>
        <dbReference type="ARBA" id="ARBA00001933"/>
    </source>
</evidence>
<evidence type="ECO:0000256" key="2">
    <source>
        <dbReference type="ARBA" id="ARBA00022576"/>
    </source>
</evidence>